<dbReference type="Proteomes" id="UP000006352">
    <property type="component" value="Unassembled WGS sequence"/>
</dbReference>
<proteinExistence type="predicted"/>
<reference evidence="1 2" key="1">
    <citation type="journal article" date="2012" name="Appl. Environ. Microbiol.">
        <title>Short-read sequencing for genomic analysis of the brown rot fungus Fibroporia radiculosa.</title>
        <authorList>
            <person name="Tang J.D."/>
            <person name="Perkins A.D."/>
            <person name="Sonstegard T.S."/>
            <person name="Schroeder S.G."/>
            <person name="Burgess S.C."/>
            <person name="Diehl S.V."/>
        </authorList>
    </citation>
    <scope>NUCLEOTIDE SEQUENCE [LARGE SCALE GENOMIC DNA]</scope>
    <source>
        <strain evidence="1 2">TFFH 294</strain>
    </source>
</reference>
<protein>
    <submittedName>
        <fullName evidence="1">Uncharacterized protein</fullName>
    </submittedName>
</protein>
<evidence type="ECO:0000313" key="1">
    <source>
        <dbReference type="EMBL" id="CCM06996.1"/>
    </source>
</evidence>
<dbReference type="HOGENOM" id="CLU_3434153_0_0_1"/>
<gene>
    <name evidence="1" type="ORF">FIBRA_09314</name>
</gene>
<dbReference type="EMBL" id="HE797602">
    <property type="protein sequence ID" value="CCM06996.1"/>
    <property type="molecule type" value="Genomic_DNA"/>
</dbReference>
<evidence type="ECO:0000313" key="2">
    <source>
        <dbReference type="Proteomes" id="UP000006352"/>
    </source>
</evidence>
<accession>J7SC99</accession>
<keyword evidence="2" id="KW-1185">Reference proteome</keyword>
<organism evidence="1 2">
    <name type="scientific">Fibroporia radiculosa</name>
    <dbReference type="NCBI Taxonomy" id="599839"/>
    <lineage>
        <taxon>Eukaryota</taxon>
        <taxon>Fungi</taxon>
        <taxon>Dikarya</taxon>
        <taxon>Basidiomycota</taxon>
        <taxon>Agaricomycotina</taxon>
        <taxon>Agaricomycetes</taxon>
        <taxon>Polyporales</taxon>
        <taxon>Fibroporiaceae</taxon>
        <taxon>Fibroporia</taxon>
    </lineage>
</organism>
<name>J7SC99_9APHY</name>
<dbReference type="InParanoid" id="J7SC99"/>
<sequence length="15" mass="1732">MTLQTTPTLIKLPKF</sequence>